<name>A0A164IXT7_9CRUS</name>
<protein>
    <submittedName>
        <fullName evidence="1">Uncharacterized protein</fullName>
    </submittedName>
</protein>
<dbReference type="Proteomes" id="UP000076858">
    <property type="component" value="Unassembled WGS sequence"/>
</dbReference>
<sequence>GRPPRGSSNIAEAEAEKLEDCFYYDDDVVYIDIGEILDRHSNEACPSLEFAEKEEDSELDSDTEICDPASCIHLPPSFSMHFS</sequence>
<dbReference type="EMBL" id="LRGB01006209">
    <property type="protein sequence ID" value="KZS01743.1"/>
    <property type="molecule type" value="Genomic_DNA"/>
</dbReference>
<comment type="caution">
    <text evidence="1">The sequence shown here is derived from an EMBL/GenBank/DDBJ whole genome shotgun (WGS) entry which is preliminary data.</text>
</comment>
<dbReference type="AlphaFoldDB" id="A0A164IXT7"/>
<keyword evidence="2" id="KW-1185">Reference proteome</keyword>
<evidence type="ECO:0000313" key="1">
    <source>
        <dbReference type="EMBL" id="KZS01743.1"/>
    </source>
</evidence>
<accession>A0A164IXT7</accession>
<feature type="non-terminal residue" evidence="1">
    <location>
        <position position="1"/>
    </location>
</feature>
<feature type="non-terminal residue" evidence="1">
    <location>
        <position position="83"/>
    </location>
</feature>
<proteinExistence type="predicted"/>
<evidence type="ECO:0000313" key="2">
    <source>
        <dbReference type="Proteomes" id="UP000076858"/>
    </source>
</evidence>
<gene>
    <name evidence="1" type="ORF">APZ42_001501</name>
</gene>
<reference evidence="1 2" key="1">
    <citation type="submission" date="2016-03" db="EMBL/GenBank/DDBJ databases">
        <title>EvidentialGene: Evidence-directed Construction of Genes on Genomes.</title>
        <authorList>
            <person name="Gilbert D.G."/>
            <person name="Choi J.-H."/>
            <person name="Mockaitis K."/>
            <person name="Colbourne J."/>
            <person name="Pfrender M."/>
        </authorList>
    </citation>
    <scope>NUCLEOTIDE SEQUENCE [LARGE SCALE GENOMIC DNA]</scope>
    <source>
        <strain evidence="1 2">Xinb3</strain>
        <tissue evidence="1">Complete organism</tissue>
    </source>
</reference>
<organism evidence="1 2">
    <name type="scientific">Daphnia magna</name>
    <dbReference type="NCBI Taxonomy" id="35525"/>
    <lineage>
        <taxon>Eukaryota</taxon>
        <taxon>Metazoa</taxon>
        <taxon>Ecdysozoa</taxon>
        <taxon>Arthropoda</taxon>
        <taxon>Crustacea</taxon>
        <taxon>Branchiopoda</taxon>
        <taxon>Diplostraca</taxon>
        <taxon>Cladocera</taxon>
        <taxon>Anomopoda</taxon>
        <taxon>Daphniidae</taxon>
        <taxon>Daphnia</taxon>
    </lineage>
</organism>